<evidence type="ECO:0000259" key="1">
    <source>
        <dbReference type="Pfam" id="PF13472"/>
    </source>
</evidence>
<dbReference type="EMBL" id="WBMR01000023">
    <property type="protein sequence ID" value="KAB2383696.1"/>
    <property type="molecule type" value="Genomic_DNA"/>
</dbReference>
<dbReference type="InterPro" id="IPR036514">
    <property type="entry name" value="SGNH_hydro_sf"/>
</dbReference>
<evidence type="ECO:0000313" key="3">
    <source>
        <dbReference type="Proteomes" id="UP000483004"/>
    </source>
</evidence>
<name>A0A6L3VX24_9ACTN</name>
<dbReference type="PANTHER" id="PTHR30383">
    <property type="entry name" value="THIOESTERASE 1/PROTEASE 1/LYSOPHOSPHOLIPASE L1"/>
    <property type="match status" value="1"/>
</dbReference>
<dbReference type="AlphaFoldDB" id="A0A6L3VX24"/>
<gene>
    <name evidence="2" type="ORF">F9B16_11500</name>
</gene>
<dbReference type="InterPro" id="IPR013830">
    <property type="entry name" value="SGNH_hydro"/>
</dbReference>
<protein>
    <submittedName>
        <fullName evidence="2">G-D-S-L family lipolytic protein</fullName>
    </submittedName>
</protein>
<dbReference type="OrthoDB" id="9798388at2"/>
<dbReference type="Pfam" id="PF13472">
    <property type="entry name" value="Lipase_GDSL_2"/>
    <property type="match status" value="1"/>
</dbReference>
<organism evidence="2 3">
    <name type="scientific">Actinomadura montaniterrae</name>
    <dbReference type="NCBI Taxonomy" id="1803903"/>
    <lineage>
        <taxon>Bacteria</taxon>
        <taxon>Bacillati</taxon>
        <taxon>Actinomycetota</taxon>
        <taxon>Actinomycetes</taxon>
        <taxon>Streptosporangiales</taxon>
        <taxon>Thermomonosporaceae</taxon>
        <taxon>Actinomadura</taxon>
    </lineage>
</organism>
<accession>A0A6L3VX24</accession>
<dbReference type="Proteomes" id="UP000483004">
    <property type="component" value="Unassembled WGS sequence"/>
</dbReference>
<reference evidence="2 3" key="1">
    <citation type="submission" date="2019-09" db="EMBL/GenBank/DDBJ databases">
        <title>Actinomadura physcomitrii sp. nov., a novel actinomycete isolated from moss [Physcomitrium sphaericum (Ludw) Fuernr].</title>
        <authorList>
            <person name="Liu C."/>
            <person name="Zhuang X."/>
        </authorList>
    </citation>
    <scope>NUCLEOTIDE SEQUENCE [LARGE SCALE GENOMIC DNA]</scope>
    <source>
        <strain evidence="2 3">CYP1-1B</strain>
    </source>
</reference>
<sequence>MTRQYSHGTPQSAQLRICFIGDSFVQGIGDPEYRGWVGRVLQATGDGITAFNLGVRRNTFQDVLRRCRREILARAVPDADNRLVISCGSNDTLEEDGEIRVDPSDSLHDLAAVLDQCRHSGIAPLVVGPPPVIDAGADHLLRTSSLASEMATLCLSRGVPFIDTTLKLARDPVWVEEAMAGDGAHPGSGGYRRMADLVLADCWHQWIAHPRGHL</sequence>
<feature type="domain" description="SGNH hydrolase-type esterase" evidence="1">
    <location>
        <begin position="19"/>
        <end position="193"/>
    </location>
</feature>
<dbReference type="Gene3D" id="3.40.50.1110">
    <property type="entry name" value="SGNH hydrolase"/>
    <property type="match status" value="1"/>
</dbReference>
<keyword evidence="3" id="KW-1185">Reference proteome</keyword>
<comment type="caution">
    <text evidence="2">The sequence shown here is derived from an EMBL/GenBank/DDBJ whole genome shotgun (WGS) entry which is preliminary data.</text>
</comment>
<proteinExistence type="predicted"/>
<evidence type="ECO:0000313" key="2">
    <source>
        <dbReference type="EMBL" id="KAB2383696.1"/>
    </source>
</evidence>
<dbReference type="SUPFAM" id="SSF52266">
    <property type="entry name" value="SGNH hydrolase"/>
    <property type="match status" value="1"/>
</dbReference>
<dbReference type="InterPro" id="IPR051532">
    <property type="entry name" value="Ester_Hydrolysis_Enzymes"/>
</dbReference>